<reference evidence="2" key="1">
    <citation type="journal article" date="2015" name="Nature">
        <title>Complex archaea that bridge the gap between prokaryotes and eukaryotes.</title>
        <authorList>
            <person name="Spang A."/>
            <person name="Saw J.H."/>
            <person name="Jorgensen S.L."/>
            <person name="Zaremba-Niedzwiedzka K."/>
            <person name="Martijn J."/>
            <person name="Lind A.E."/>
            <person name="van Eijk R."/>
            <person name="Schleper C."/>
            <person name="Guy L."/>
            <person name="Ettema T.J."/>
        </authorList>
    </citation>
    <scope>NUCLEOTIDE SEQUENCE</scope>
</reference>
<accession>A0A0F9SYV0</accession>
<dbReference type="AlphaFoldDB" id="A0A0F9SYV0"/>
<feature type="region of interest" description="Disordered" evidence="1">
    <location>
        <begin position="82"/>
        <end position="103"/>
    </location>
</feature>
<name>A0A0F9SYV0_9ZZZZ</name>
<protein>
    <submittedName>
        <fullName evidence="2">Uncharacterized protein</fullName>
    </submittedName>
</protein>
<gene>
    <name evidence="2" type="ORF">LCGC14_0393370</name>
</gene>
<organism evidence="2">
    <name type="scientific">marine sediment metagenome</name>
    <dbReference type="NCBI Taxonomy" id="412755"/>
    <lineage>
        <taxon>unclassified sequences</taxon>
        <taxon>metagenomes</taxon>
        <taxon>ecological metagenomes</taxon>
    </lineage>
</organism>
<evidence type="ECO:0000256" key="1">
    <source>
        <dbReference type="SAM" id="MobiDB-lite"/>
    </source>
</evidence>
<evidence type="ECO:0000313" key="2">
    <source>
        <dbReference type="EMBL" id="KKN74125.1"/>
    </source>
</evidence>
<proteinExistence type="predicted"/>
<feature type="compositionally biased region" description="Basic and acidic residues" evidence="1">
    <location>
        <begin position="84"/>
        <end position="103"/>
    </location>
</feature>
<sequence length="103" mass="11979">MKRMALVSLISLCSAAAADEFDFDWNNKNDMRGAWLMCATTGFTQGECPKVFERCWQPPMIYRKRHKIRTYCTGTPQFSMNEADSERVRQEAFRRAQDEAGDR</sequence>
<dbReference type="EMBL" id="LAZR01000331">
    <property type="protein sequence ID" value="KKN74125.1"/>
    <property type="molecule type" value="Genomic_DNA"/>
</dbReference>
<comment type="caution">
    <text evidence="2">The sequence shown here is derived from an EMBL/GenBank/DDBJ whole genome shotgun (WGS) entry which is preliminary data.</text>
</comment>